<dbReference type="RefSeq" id="WP_131899444.1">
    <property type="nucleotide sequence ID" value="NZ_SMKZ01000045.1"/>
</dbReference>
<evidence type="ECO:0000313" key="5">
    <source>
        <dbReference type="EMBL" id="TDE00930.1"/>
    </source>
</evidence>
<dbReference type="CDD" id="cd07377">
    <property type="entry name" value="WHTH_GntR"/>
    <property type="match status" value="1"/>
</dbReference>
<dbReference type="Pfam" id="PF00392">
    <property type="entry name" value="GntR"/>
    <property type="match status" value="1"/>
</dbReference>
<dbReference type="Proteomes" id="UP000294739">
    <property type="component" value="Unassembled WGS sequence"/>
</dbReference>
<evidence type="ECO:0000256" key="2">
    <source>
        <dbReference type="ARBA" id="ARBA00023125"/>
    </source>
</evidence>
<dbReference type="InterPro" id="IPR036390">
    <property type="entry name" value="WH_DNA-bd_sf"/>
</dbReference>
<sequence length="95" mass="10424">MRDVPEFKPAGHELLYVAVADHISARIDAGELRPGARLPPERELATEYGVAYLTVRRAMVELRSQRRILTIHGKGTFVAPEQPGADDTGDTADGR</sequence>
<dbReference type="Gene3D" id="1.10.10.10">
    <property type="entry name" value="Winged helix-like DNA-binding domain superfamily/Winged helix DNA-binding domain"/>
    <property type="match status" value="1"/>
</dbReference>
<dbReference type="InterPro" id="IPR036388">
    <property type="entry name" value="WH-like_DNA-bd_sf"/>
</dbReference>
<evidence type="ECO:0000259" key="4">
    <source>
        <dbReference type="PROSITE" id="PS50949"/>
    </source>
</evidence>
<dbReference type="PANTHER" id="PTHR44846">
    <property type="entry name" value="MANNOSYL-D-GLYCERATE TRANSPORT/METABOLISM SYSTEM REPRESSOR MNGR-RELATED"/>
    <property type="match status" value="1"/>
</dbReference>
<dbReference type="OrthoDB" id="7363114at2"/>
<dbReference type="PANTHER" id="PTHR44846:SF1">
    <property type="entry name" value="MANNOSYL-D-GLYCERATE TRANSPORT_METABOLISM SYSTEM REPRESSOR MNGR-RELATED"/>
    <property type="match status" value="1"/>
</dbReference>
<gene>
    <name evidence="5" type="ORF">E1269_24415</name>
</gene>
<dbReference type="GO" id="GO:0003677">
    <property type="term" value="F:DNA binding"/>
    <property type="evidence" value="ECO:0007669"/>
    <property type="project" value="UniProtKB-KW"/>
</dbReference>
<dbReference type="InterPro" id="IPR050679">
    <property type="entry name" value="Bact_HTH_transcr_reg"/>
</dbReference>
<comment type="caution">
    <text evidence="5">The sequence shown here is derived from an EMBL/GenBank/DDBJ whole genome shotgun (WGS) entry which is preliminary data.</text>
</comment>
<dbReference type="GO" id="GO:0045892">
    <property type="term" value="P:negative regulation of DNA-templated transcription"/>
    <property type="evidence" value="ECO:0007669"/>
    <property type="project" value="TreeGrafter"/>
</dbReference>
<keyword evidence="1" id="KW-0805">Transcription regulation</keyword>
<keyword evidence="6" id="KW-1185">Reference proteome</keyword>
<dbReference type="GO" id="GO:0003700">
    <property type="term" value="F:DNA-binding transcription factor activity"/>
    <property type="evidence" value="ECO:0007669"/>
    <property type="project" value="InterPro"/>
</dbReference>
<dbReference type="SMART" id="SM00345">
    <property type="entry name" value="HTH_GNTR"/>
    <property type="match status" value="1"/>
</dbReference>
<evidence type="ECO:0000313" key="6">
    <source>
        <dbReference type="Proteomes" id="UP000294739"/>
    </source>
</evidence>
<accession>A0A4R5CNR0</accession>
<keyword evidence="3" id="KW-0804">Transcription</keyword>
<feature type="domain" description="HTH gntR-type" evidence="4">
    <location>
        <begin position="13"/>
        <end position="81"/>
    </location>
</feature>
<name>A0A4R5CNR0_9ACTN</name>
<dbReference type="InterPro" id="IPR000524">
    <property type="entry name" value="Tscrpt_reg_HTH_GntR"/>
</dbReference>
<organism evidence="5 6">
    <name type="scientific">Jiangella asiatica</name>
    <dbReference type="NCBI Taxonomy" id="2530372"/>
    <lineage>
        <taxon>Bacteria</taxon>
        <taxon>Bacillati</taxon>
        <taxon>Actinomycetota</taxon>
        <taxon>Actinomycetes</taxon>
        <taxon>Jiangellales</taxon>
        <taxon>Jiangellaceae</taxon>
        <taxon>Jiangella</taxon>
    </lineage>
</organism>
<evidence type="ECO:0000256" key="3">
    <source>
        <dbReference type="ARBA" id="ARBA00023163"/>
    </source>
</evidence>
<dbReference type="SUPFAM" id="SSF46785">
    <property type="entry name" value="Winged helix' DNA-binding domain"/>
    <property type="match status" value="1"/>
</dbReference>
<reference evidence="5 6" key="1">
    <citation type="submission" date="2019-03" db="EMBL/GenBank/DDBJ databases">
        <title>Draft genome sequences of novel Actinobacteria.</title>
        <authorList>
            <person name="Sahin N."/>
            <person name="Ay H."/>
            <person name="Saygin H."/>
        </authorList>
    </citation>
    <scope>NUCLEOTIDE SEQUENCE [LARGE SCALE GENOMIC DNA]</scope>
    <source>
        <strain evidence="5 6">5K138</strain>
    </source>
</reference>
<dbReference type="PROSITE" id="PS50949">
    <property type="entry name" value="HTH_GNTR"/>
    <property type="match status" value="1"/>
</dbReference>
<dbReference type="InParanoid" id="A0A4R5CNR0"/>
<protein>
    <submittedName>
        <fullName evidence="5">GntR family transcriptional regulator</fullName>
    </submittedName>
</protein>
<keyword evidence="2" id="KW-0238">DNA-binding</keyword>
<dbReference type="AlphaFoldDB" id="A0A4R5CNR0"/>
<proteinExistence type="predicted"/>
<evidence type="ECO:0000256" key="1">
    <source>
        <dbReference type="ARBA" id="ARBA00023015"/>
    </source>
</evidence>
<dbReference type="EMBL" id="SMKZ01000045">
    <property type="protein sequence ID" value="TDE00930.1"/>
    <property type="molecule type" value="Genomic_DNA"/>
</dbReference>